<organism evidence="1 2">
    <name type="scientific">Phaeosphaeria nodorum (strain SN15 / ATCC MYA-4574 / FGSC 10173)</name>
    <name type="common">Glume blotch fungus</name>
    <name type="synonym">Parastagonospora nodorum</name>
    <dbReference type="NCBI Taxonomy" id="321614"/>
    <lineage>
        <taxon>Eukaryota</taxon>
        <taxon>Fungi</taxon>
        <taxon>Dikarya</taxon>
        <taxon>Ascomycota</taxon>
        <taxon>Pezizomycotina</taxon>
        <taxon>Dothideomycetes</taxon>
        <taxon>Pleosporomycetidae</taxon>
        <taxon>Pleosporales</taxon>
        <taxon>Pleosporineae</taxon>
        <taxon>Phaeosphaeriaceae</taxon>
        <taxon>Parastagonospora</taxon>
    </lineage>
</organism>
<gene>
    <name evidence="1" type="ORF">JI435_010400</name>
</gene>
<evidence type="ECO:0008006" key="3">
    <source>
        <dbReference type="Google" id="ProtNLM"/>
    </source>
</evidence>
<proteinExistence type="predicted"/>
<protein>
    <recommendedName>
        <fullName evidence="3">Thioredoxin domain-containing protein</fullName>
    </recommendedName>
</protein>
<name>A0A7U2ERL0_PHANO</name>
<dbReference type="RefSeq" id="XP_001791699.1">
    <property type="nucleotide sequence ID" value="XM_001791647.1"/>
</dbReference>
<dbReference type="EMBL" id="CP069023">
    <property type="protein sequence ID" value="QRC91536.1"/>
    <property type="molecule type" value="Genomic_DNA"/>
</dbReference>
<dbReference type="Proteomes" id="UP000663193">
    <property type="component" value="Chromosome 1"/>
</dbReference>
<dbReference type="OMA" id="FVPTLMW"/>
<dbReference type="AlphaFoldDB" id="A0A7U2ERL0"/>
<dbReference type="KEGG" id="pno:SNOG_01040"/>
<evidence type="ECO:0000313" key="1">
    <source>
        <dbReference type="EMBL" id="QRC91536.1"/>
    </source>
</evidence>
<reference evidence="2" key="1">
    <citation type="journal article" date="2021" name="BMC Genomics">
        <title>Chromosome-level genome assembly and manually-curated proteome of model necrotroph Parastagonospora nodorum Sn15 reveals a genome-wide trove of candidate effector homologs, and redundancy of virulence-related functions within an accessory chromosome.</title>
        <authorList>
            <person name="Bertazzoni S."/>
            <person name="Jones D.A.B."/>
            <person name="Phan H.T."/>
            <person name="Tan K.-C."/>
            <person name="Hane J.K."/>
        </authorList>
    </citation>
    <scope>NUCLEOTIDE SEQUENCE [LARGE SCALE GENOMIC DNA]</scope>
    <source>
        <strain evidence="2">SN15 / ATCC MYA-4574 / FGSC 10173)</strain>
    </source>
</reference>
<evidence type="ECO:0000313" key="2">
    <source>
        <dbReference type="Proteomes" id="UP000663193"/>
    </source>
</evidence>
<sequence>MPYFTEIASKAGYALLTAPLVVLQAPWAFSNSTDDDHIVFFSRPMLTLRNFHSLLKPCTGKTLLVAHWPGDSTSAALIASLKKLLPKRDFATHGVTEAFIFDVYGLPDLSGELGIDFVPCLMWYMDGVQDAVVWHQGCMVEGESVEKGVSRVVERLKGSYEVGADIEGSDSDW</sequence>
<accession>A0A7U2ERL0</accession>
<dbReference type="VEuPathDB" id="FungiDB:JI435_010400"/>
<dbReference type="OrthoDB" id="3729620at2759"/>
<keyword evidence="2" id="KW-1185">Reference proteome</keyword>